<reference evidence="2 3" key="1">
    <citation type="submission" date="2023-08" db="EMBL/GenBank/DDBJ databases">
        <title>A Necator americanus chromosomal reference genome.</title>
        <authorList>
            <person name="Ilik V."/>
            <person name="Petrzelkova K.J."/>
            <person name="Pardy F."/>
            <person name="Fuh T."/>
            <person name="Niatou-Singa F.S."/>
            <person name="Gouil Q."/>
            <person name="Baker L."/>
            <person name="Ritchie M.E."/>
            <person name="Jex A.R."/>
            <person name="Gazzola D."/>
            <person name="Li H."/>
            <person name="Toshio Fujiwara R."/>
            <person name="Zhan B."/>
            <person name="Aroian R.V."/>
            <person name="Pafco B."/>
            <person name="Schwarz E.M."/>
        </authorList>
    </citation>
    <scope>NUCLEOTIDE SEQUENCE [LARGE SCALE GENOMIC DNA]</scope>
    <source>
        <strain evidence="2 3">Aroian</strain>
        <tissue evidence="2">Whole animal</tissue>
    </source>
</reference>
<feature type="compositionally biased region" description="Basic and acidic residues" evidence="1">
    <location>
        <begin position="43"/>
        <end position="56"/>
    </location>
</feature>
<protein>
    <submittedName>
        <fullName evidence="2">Uncharacterized protein</fullName>
    </submittedName>
</protein>
<evidence type="ECO:0000313" key="2">
    <source>
        <dbReference type="EMBL" id="KAK6735216.1"/>
    </source>
</evidence>
<comment type="caution">
    <text evidence="2">The sequence shown here is derived from an EMBL/GenBank/DDBJ whole genome shotgun (WGS) entry which is preliminary data.</text>
</comment>
<sequence length="130" mass="14491">MSMKNRNSPGTDRINSEHLKNLPPVLINTGETLHSFSAGMKGEPGRDDIHSRRRGTDGFPMSRSRSTERVYLSALHAEKSRIRKTTDSMVVPRTLHEARHVAIMLFEPLARIEATGQPMPSIGTLNIVAF</sequence>
<feature type="region of interest" description="Disordered" evidence="1">
    <location>
        <begin position="1"/>
        <end position="20"/>
    </location>
</feature>
<gene>
    <name evidence="2" type="primary">Necator_chrII.g6203</name>
    <name evidence="2" type="ORF">RB195_018410</name>
</gene>
<keyword evidence="3" id="KW-1185">Reference proteome</keyword>
<evidence type="ECO:0000256" key="1">
    <source>
        <dbReference type="SAM" id="MobiDB-lite"/>
    </source>
</evidence>
<name>A0ABR1C9Q6_NECAM</name>
<dbReference type="Proteomes" id="UP001303046">
    <property type="component" value="Unassembled WGS sequence"/>
</dbReference>
<evidence type="ECO:0000313" key="3">
    <source>
        <dbReference type="Proteomes" id="UP001303046"/>
    </source>
</evidence>
<proteinExistence type="predicted"/>
<dbReference type="EMBL" id="JAVFWL010000002">
    <property type="protein sequence ID" value="KAK6735216.1"/>
    <property type="molecule type" value="Genomic_DNA"/>
</dbReference>
<accession>A0ABR1C9Q6</accession>
<feature type="compositionally biased region" description="Polar residues" evidence="1">
    <location>
        <begin position="1"/>
        <end position="10"/>
    </location>
</feature>
<feature type="region of interest" description="Disordered" evidence="1">
    <location>
        <begin position="35"/>
        <end position="65"/>
    </location>
</feature>
<organism evidence="2 3">
    <name type="scientific">Necator americanus</name>
    <name type="common">Human hookworm</name>
    <dbReference type="NCBI Taxonomy" id="51031"/>
    <lineage>
        <taxon>Eukaryota</taxon>
        <taxon>Metazoa</taxon>
        <taxon>Ecdysozoa</taxon>
        <taxon>Nematoda</taxon>
        <taxon>Chromadorea</taxon>
        <taxon>Rhabditida</taxon>
        <taxon>Rhabditina</taxon>
        <taxon>Rhabditomorpha</taxon>
        <taxon>Strongyloidea</taxon>
        <taxon>Ancylostomatidae</taxon>
        <taxon>Bunostominae</taxon>
        <taxon>Necator</taxon>
    </lineage>
</organism>